<evidence type="ECO:0008006" key="3">
    <source>
        <dbReference type="Google" id="ProtNLM"/>
    </source>
</evidence>
<dbReference type="Gene3D" id="2.60.40.1120">
    <property type="entry name" value="Carboxypeptidase-like, regulatory domain"/>
    <property type="match status" value="1"/>
</dbReference>
<dbReference type="GO" id="GO:0016485">
    <property type="term" value="P:protein processing"/>
    <property type="evidence" value="ECO:0007669"/>
    <property type="project" value="TreeGrafter"/>
</dbReference>
<dbReference type="InterPro" id="IPR008969">
    <property type="entry name" value="CarboxyPept-like_regulatory"/>
</dbReference>
<feature type="non-terminal residue" evidence="1">
    <location>
        <position position="235"/>
    </location>
</feature>
<evidence type="ECO:0000313" key="1">
    <source>
        <dbReference type="EMBL" id="ERL95893.1"/>
    </source>
</evidence>
<dbReference type="InterPro" id="IPR050753">
    <property type="entry name" value="Peptidase_M14_domain"/>
</dbReference>
<sequence>AVYRLPYTQDHVKKYERLAKSYTEALKVPPSCPQRVSGTDSVITDFLFKEYYTPMITLKVSCCDYPAVENLPYIWRDMLAPVMALLNATRTGVRGMVLSSQNYPLYNATVKVLETEDVFEVSKNAAHFRAMLPAGQYQIQVACHGYQTKTVPAVVNDLVLTELRVVLGVSNTQKGAIGHNKKPAGDTVVITDTSMHEPFVGATTSGIKGEETAVNKAVDQFYIVEADSFFYNLLF</sequence>
<dbReference type="SUPFAM" id="SSF49464">
    <property type="entry name" value="Carboxypeptidase regulatory domain-like"/>
    <property type="match status" value="1"/>
</dbReference>
<gene>
    <name evidence="1" type="ORF">D910_00554</name>
</gene>
<dbReference type="GO" id="GO:0004181">
    <property type="term" value="F:metallocarboxypeptidase activity"/>
    <property type="evidence" value="ECO:0007669"/>
    <property type="project" value="TreeGrafter"/>
</dbReference>
<dbReference type="AlphaFoldDB" id="U4UTQ7"/>
<organism evidence="1 2">
    <name type="scientific">Dendroctonus ponderosae</name>
    <name type="common">Mountain pine beetle</name>
    <dbReference type="NCBI Taxonomy" id="77166"/>
    <lineage>
        <taxon>Eukaryota</taxon>
        <taxon>Metazoa</taxon>
        <taxon>Ecdysozoa</taxon>
        <taxon>Arthropoda</taxon>
        <taxon>Hexapoda</taxon>
        <taxon>Insecta</taxon>
        <taxon>Pterygota</taxon>
        <taxon>Neoptera</taxon>
        <taxon>Endopterygota</taxon>
        <taxon>Coleoptera</taxon>
        <taxon>Polyphaga</taxon>
        <taxon>Cucujiformia</taxon>
        <taxon>Curculionidae</taxon>
        <taxon>Scolytinae</taxon>
        <taxon>Dendroctonus</taxon>
    </lineage>
</organism>
<accession>U4UTQ7</accession>
<dbReference type="EMBL" id="KI208621">
    <property type="protein sequence ID" value="ERL95893.1"/>
    <property type="molecule type" value="Genomic_DNA"/>
</dbReference>
<dbReference type="GO" id="GO:0006518">
    <property type="term" value="P:peptide metabolic process"/>
    <property type="evidence" value="ECO:0007669"/>
    <property type="project" value="TreeGrafter"/>
</dbReference>
<name>U4UTQ7_DENPD</name>
<evidence type="ECO:0000313" key="2">
    <source>
        <dbReference type="Proteomes" id="UP000030742"/>
    </source>
</evidence>
<dbReference type="GO" id="GO:0005615">
    <property type="term" value="C:extracellular space"/>
    <property type="evidence" value="ECO:0007669"/>
    <property type="project" value="TreeGrafter"/>
</dbReference>
<feature type="non-terminal residue" evidence="1">
    <location>
        <position position="1"/>
    </location>
</feature>
<protein>
    <recommendedName>
        <fullName evidence="3">Peptidase M14 carboxypeptidase A domain-containing protein</fullName>
    </recommendedName>
</protein>
<reference evidence="1 2" key="1">
    <citation type="journal article" date="2013" name="Genome Biol.">
        <title>Draft genome of the mountain pine beetle, Dendroctonus ponderosae Hopkins, a major forest pest.</title>
        <authorList>
            <person name="Keeling C.I."/>
            <person name="Yuen M.M."/>
            <person name="Liao N.Y."/>
            <person name="Docking T.R."/>
            <person name="Chan S.K."/>
            <person name="Taylor G.A."/>
            <person name="Palmquist D.L."/>
            <person name="Jackman S.D."/>
            <person name="Nguyen A."/>
            <person name="Li M."/>
            <person name="Henderson H."/>
            <person name="Janes J.K."/>
            <person name="Zhao Y."/>
            <person name="Pandoh P."/>
            <person name="Moore R."/>
            <person name="Sperling F.A."/>
            <person name="Huber D.P."/>
            <person name="Birol I."/>
            <person name="Jones S.J."/>
            <person name="Bohlmann J."/>
        </authorList>
    </citation>
    <scope>NUCLEOTIDE SEQUENCE</scope>
</reference>
<dbReference type="PANTHER" id="PTHR11532">
    <property type="entry name" value="PROTEASE M14 CARBOXYPEPTIDASE"/>
    <property type="match status" value="1"/>
</dbReference>
<dbReference type="Proteomes" id="UP000030742">
    <property type="component" value="Unassembled WGS sequence"/>
</dbReference>
<dbReference type="PANTHER" id="PTHR11532:SF84">
    <property type="entry name" value="CARBOXYPEPTIDASE M"/>
    <property type="match status" value="1"/>
</dbReference>
<dbReference type="OrthoDB" id="10249045at2759"/>
<proteinExistence type="predicted"/>